<protein>
    <recommendedName>
        <fullName evidence="2">RBR-type E3 ubiquitin transferase</fullName>
        <ecNumber evidence="2">2.3.2.31</ecNumber>
    </recommendedName>
</protein>
<organism evidence="10 11">
    <name type="scientific">Ramazzottius varieornatus</name>
    <name type="common">Water bear</name>
    <name type="synonym">Tardigrade</name>
    <dbReference type="NCBI Taxonomy" id="947166"/>
    <lineage>
        <taxon>Eukaryota</taxon>
        <taxon>Metazoa</taxon>
        <taxon>Ecdysozoa</taxon>
        <taxon>Tardigrada</taxon>
        <taxon>Eutardigrada</taxon>
        <taxon>Parachela</taxon>
        <taxon>Hypsibioidea</taxon>
        <taxon>Ramazzottiidae</taxon>
        <taxon>Ramazzottius</taxon>
    </lineage>
</organism>
<gene>
    <name evidence="10" type="primary">RvY_17533-1</name>
    <name evidence="10" type="synonym">RvY_17533.1</name>
    <name evidence="10" type="ORF">RvY_17533</name>
</gene>
<evidence type="ECO:0000256" key="4">
    <source>
        <dbReference type="ARBA" id="ARBA00022723"/>
    </source>
</evidence>
<dbReference type="AlphaFoldDB" id="A0A1D1W387"/>
<dbReference type="EMBL" id="BDGG01000015">
    <property type="protein sequence ID" value="GAV07726.1"/>
    <property type="molecule type" value="Genomic_DNA"/>
</dbReference>
<keyword evidence="8" id="KW-0862">Zinc</keyword>
<evidence type="ECO:0000256" key="6">
    <source>
        <dbReference type="ARBA" id="ARBA00022771"/>
    </source>
</evidence>
<evidence type="ECO:0000256" key="8">
    <source>
        <dbReference type="ARBA" id="ARBA00022833"/>
    </source>
</evidence>
<dbReference type="Gene3D" id="3.30.40.10">
    <property type="entry name" value="Zinc/RING finger domain, C3HC4 (zinc finger)"/>
    <property type="match status" value="1"/>
</dbReference>
<keyword evidence="11" id="KW-1185">Reference proteome</keyword>
<accession>A0A1D1W387</accession>
<dbReference type="GO" id="GO:0061630">
    <property type="term" value="F:ubiquitin protein ligase activity"/>
    <property type="evidence" value="ECO:0007669"/>
    <property type="project" value="UniProtKB-EC"/>
</dbReference>
<dbReference type="GO" id="GO:0008270">
    <property type="term" value="F:zinc ion binding"/>
    <property type="evidence" value="ECO:0007669"/>
    <property type="project" value="UniProtKB-KW"/>
</dbReference>
<evidence type="ECO:0000259" key="9">
    <source>
        <dbReference type="PROSITE" id="PS51873"/>
    </source>
</evidence>
<dbReference type="Proteomes" id="UP000186922">
    <property type="component" value="Unassembled WGS sequence"/>
</dbReference>
<evidence type="ECO:0000313" key="11">
    <source>
        <dbReference type="Proteomes" id="UP000186922"/>
    </source>
</evidence>
<evidence type="ECO:0000256" key="3">
    <source>
        <dbReference type="ARBA" id="ARBA00022679"/>
    </source>
</evidence>
<comment type="catalytic activity">
    <reaction evidence="1">
        <text>[E2 ubiquitin-conjugating enzyme]-S-ubiquitinyl-L-cysteine + [acceptor protein]-L-lysine = [E2 ubiquitin-conjugating enzyme]-L-cysteine + [acceptor protein]-N(6)-ubiquitinyl-L-lysine.</text>
        <dbReference type="EC" id="2.3.2.31"/>
    </reaction>
</comment>
<evidence type="ECO:0000256" key="1">
    <source>
        <dbReference type="ARBA" id="ARBA00001798"/>
    </source>
</evidence>
<dbReference type="InterPro" id="IPR013083">
    <property type="entry name" value="Znf_RING/FYVE/PHD"/>
</dbReference>
<dbReference type="InterPro" id="IPR002867">
    <property type="entry name" value="IBR_dom"/>
</dbReference>
<dbReference type="EC" id="2.3.2.31" evidence="2"/>
<dbReference type="SUPFAM" id="SSF57850">
    <property type="entry name" value="RING/U-box"/>
    <property type="match status" value="2"/>
</dbReference>
<keyword evidence="3" id="KW-0808">Transferase</keyword>
<keyword evidence="6" id="KW-0863">Zinc-finger</keyword>
<keyword evidence="5" id="KW-0677">Repeat</keyword>
<dbReference type="InterPro" id="IPR044066">
    <property type="entry name" value="TRIAD_supradom"/>
</dbReference>
<evidence type="ECO:0000256" key="5">
    <source>
        <dbReference type="ARBA" id="ARBA00022737"/>
    </source>
</evidence>
<evidence type="ECO:0000256" key="7">
    <source>
        <dbReference type="ARBA" id="ARBA00022786"/>
    </source>
</evidence>
<dbReference type="Pfam" id="PF01485">
    <property type="entry name" value="IBR"/>
    <property type="match status" value="1"/>
</dbReference>
<evidence type="ECO:0000256" key="2">
    <source>
        <dbReference type="ARBA" id="ARBA00012251"/>
    </source>
</evidence>
<dbReference type="STRING" id="947166.A0A1D1W387"/>
<comment type="caution">
    <text evidence="10">The sequence shown here is derived from an EMBL/GenBank/DDBJ whole genome shotgun (WGS) entry which is preliminary data.</text>
</comment>
<keyword evidence="4" id="KW-0479">Metal-binding</keyword>
<sequence length="238" mass="26540">MRCPGTDATDKGEMRSGLKCGHGFCGECWKTYLHSQVDAEASSGAIQCPQNGCHTVMDDLFVMEMSDDYDILWDGHRQKLVNRFVAGSAIIRWCPKVSCGSAIRMNAEDEDSNAVTCATCSAEFCFPCRLALHEPISCQIMMRWKEEYEAEGADVEYLLTRTKLCPKCDLIERIAGEECLQTNVEVLSALLSGSCFKTKQDQHRLAVIDKTTCCQGLLTALTRHIQEGLKNQTWTFAT</sequence>
<dbReference type="PROSITE" id="PS51873">
    <property type="entry name" value="TRIAD"/>
    <property type="match status" value="1"/>
</dbReference>
<name>A0A1D1W387_RAMVA</name>
<dbReference type="OrthoDB" id="10009520at2759"/>
<dbReference type="SMART" id="SM00647">
    <property type="entry name" value="IBR"/>
    <property type="match status" value="1"/>
</dbReference>
<reference evidence="10 11" key="1">
    <citation type="journal article" date="2016" name="Nat. Commun.">
        <title>Extremotolerant tardigrade genome and improved radiotolerance of human cultured cells by tardigrade-unique protein.</title>
        <authorList>
            <person name="Hashimoto T."/>
            <person name="Horikawa D.D."/>
            <person name="Saito Y."/>
            <person name="Kuwahara H."/>
            <person name="Kozuka-Hata H."/>
            <person name="Shin-I T."/>
            <person name="Minakuchi Y."/>
            <person name="Ohishi K."/>
            <person name="Motoyama A."/>
            <person name="Aizu T."/>
            <person name="Enomoto A."/>
            <person name="Kondo K."/>
            <person name="Tanaka S."/>
            <person name="Hara Y."/>
            <person name="Koshikawa S."/>
            <person name="Sagara H."/>
            <person name="Miura T."/>
            <person name="Yokobori S."/>
            <person name="Miyagawa K."/>
            <person name="Suzuki Y."/>
            <person name="Kubo T."/>
            <person name="Oyama M."/>
            <person name="Kohara Y."/>
            <person name="Fujiyama A."/>
            <person name="Arakawa K."/>
            <person name="Katayama T."/>
            <person name="Toyoda A."/>
            <person name="Kunieda T."/>
        </authorList>
    </citation>
    <scope>NUCLEOTIDE SEQUENCE [LARGE SCALE GENOMIC DNA]</scope>
    <source>
        <strain evidence="10 11">YOKOZUNA-1</strain>
    </source>
</reference>
<evidence type="ECO:0000313" key="10">
    <source>
        <dbReference type="EMBL" id="GAV07726.1"/>
    </source>
</evidence>
<proteinExistence type="predicted"/>
<dbReference type="GO" id="GO:0016567">
    <property type="term" value="P:protein ubiquitination"/>
    <property type="evidence" value="ECO:0007669"/>
    <property type="project" value="InterPro"/>
</dbReference>
<dbReference type="InterPro" id="IPR031127">
    <property type="entry name" value="E3_UB_ligase_RBR"/>
</dbReference>
<feature type="domain" description="RING-type" evidence="9">
    <location>
        <begin position="1"/>
        <end position="217"/>
    </location>
</feature>
<keyword evidence="7" id="KW-0833">Ubl conjugation pathway</keyword>
<dbReference type="Gene3D" id="2.20.25.20">
    <property type="match status" value="1"/>
</dbReference>
<dbReference type="PANTHER" id="PTHR11685">
    <property type="entry name" value="RBR FAMILY RING FINGER AND IBR DOMAIN-CONTAINING"/>
    <property type="match status" value="1"/>
</dbReference>